<protein>
    <recommendedName>
        <fullName evidence="11">Major facilitator superfamily associated domain-containing protein</fullName>
    </recommendedName>
</protein>
<dbReference type="InterPro" id="IPR036259">
    <property type="entry name" value="MFS_trans_sf"/>
</dbReference>
<feature type="transmembrane region" description="Helical" evidence="8">
    <location>
        <begin position="177"/>
        <end position="196"/>
    </location>
</feature>
<feature type="transmembrane region" description="Helical" evidence="8">
    <location>
        <begin position="558"/>
        <end position="577"/>
    </location>
</feature>
<proteinExistence type="inferred from homology"/>
<organism evidence="9 10">
    <name type="scientific">Globisporangium ultimum (strain ATCC 200006 / CBS 805.95 / DAOM BR144)</name>
    <name type="common">Pythium ultimum</name>
    <dbReference type="NCBI Taxonomy" id="431595"/>
    <lineage>
        <taxon>Eukaryota</taxon>
        <taxon>Sar</taxon>
        <taxon>Stramenopiles</taxon>
        <taxon>Oomycota</taxon>
        <taxon>Peronosporomycetes</taxon>
        <taxon>Pythiales</taxon>
        <taxon>Pythiaceae</taxon>
        <taxon>Globisporangium</taxon>
    </lineage>
</organism>
<comment type="similarity">
    <text evidence="2">Belongs to the major facilitator superfamily. Folate-biopterin transporter (TC 2.A.71) family.</text>
</comment>
<keyword evidence="4 8" id="KW-0812">Transmembrane</keyword>
<reference evidence="9" key="3">
    <citation type="submission" date="2014-11" db="UniProtKB">
        <authorList>
            <consortium name="EnsemblProtists"/>
        </authorList>
    </citation>
    <scope>IDENTIFICATION</scope>
    <source>
        <strain evidence="9">DAOM BR144</strain>
    </source>
</reference>
<dbReference type="AlphaFoldDB" id="K3WBI2"/>
<feature type="transmembrane region" description="Helical" evidence="8">
    <location>
        <begin position="470"/>
        <end position="496"/>
    </location>
</feature>
<evidence type="ECO:0000313" key="10">
    <source>
        <dbReference type="Proteomes" id="UP000019132"/>
    </source>
</evidence>
<evidence type="ECO:0000256" key="5">
    <source>
        <dbReference type="ARBA" id="ARBA00022989"/>
    </source>
</evidence>
<dbReference type="PANTHER" id="PTHR31585">
    <property type="entry name" value="FOLATE-BIOPTERIN TRANSPORTER 1, CHLOROPLASTIC"/>
    <property type="match status" value="1"/>
</dbReference>
<feature type="transmembrane region" description="Helical" evidence="8">
    <location>
        <begin position="445"/>
        <end position="464"/>
    </location>
</feature>
<evidence type="ECO:0000313" key="9">
    <source>
        <dbReference type="EnsemblProtists" id="PYU1_T002323"/>
    </source>
</evidence>
<dbReference type="VEuPathDB" id="FungiDB:PYU1_G002320"/>
<dbReference type="HOGENOM" id="CLU_018801_7_1_1"/>
<dbReference type="GO" id="GO:0016020">
    <property type="term" value="C:membrane"/>
    <property type="evidence" value="ECO:0007669"/>
    <property type="project" value="UniProtKB-SubCell"/>
</dbReference>
<feature type="transmembrane region" description="Helical" evidence="8">
    <location>
        <begin position="327"/>
        <end position="345"/>
    </location>
</feature>
<feature type="region of interest" description="Disordered" evidence="7">
    <location>
        <begin position="56"/>
        <end position="76"/>
    </location>
</feature>
<evidence type="ECO:0000256" key="1">
    <source>
        <dbReference type="ARBA" id="ARBA00004141"/>
    </source>
</evidence>
<dbReference type="Proteomes" id="UP000019132">
    <property type="component" value="Unassembled WGS sequence"/>
</dbReference>
<evidence type="ECO:0000256" key="7">
    <source>
        <dbReference type="SAM" id="MobiDB-lite"/>
    </source>
</evidence>
<feature type="transmembrane region" description="Helical" evidence="8">
    <location>
        <begin position="139"/>
        <end position="157"/>
    </location>
</feature>
<dbReference type="Pfam" id="PF03092">
    <property type="entry name" value="BT1"/>
    <property type="match status" value="1"/>
</dbReference>
<name>K3WBI2_GLOUD</name>
<feature type="compositionally biased region" description="Basic and acidic residues" evidence="7">
    <location>
        <begin position="56"/>
        <end position="72"/>
    </location>
</feature>
<keyword evidence="3" id="KW-0813">Transport</keyword>
<sequence length="625" mass="70997">MHTNRRDDSIKKSWSFISEDSFSSAADVPLDALQWEQFPESDDDEIDFATDLQRVREHQDNQLGTQRKDSGDKHRKRTVTFQEDGIPVVSRKSSMPEPIQLLQETPRRTRTASGPNFFNHTLYGSLRSGQSVELYSKEYCGLAFSAAAAGFMVPFLERCFHPLLCDYLGLDTQQSNATYRFLMLPGIISFFIGVLSDFYPMWNLHRKAYIVLGWVIAYFMLMALVIIAMFDYGTFPPDFSFTRFQDGSVYVLLMMGTSLGVTIASVASFAFLVELSQREPIHERGTLVLTYVLTREVFTLVSTIVASQIMKLDGETGQTKSAISMKTLLLLMAVIALIPIPTVLFRMEEDRRQLKVDSVDRLSHTQQLWRILQQEAVWRIILFICLTFFLSSFEFEFANDAVMQWADVDSNMDRIGQIPFQTMIILALVTFRYRLLNYSWVRVSIVGLLVNVLVHLVTSMPIIYDQVRDKWFYLFVRSLSGLLQGAVIIVTTLPLVEITENCIEGATTGLVASYNVLINFVLLSISDWIDSSAYVERNFSSAVIARDESHTQNEVTEFLLLSYGINILALFPILYLLPRQKLDAQQMRTYGGYSKSAGITIAILFVVLATFAAVINILALLHKLE</sequence>
<dbReference type="InParanoid" id="K3WBI2"/>
<evidence type="ECO:0000256" key="6">
    <source>
        <dbReference type="ARBA" id="ARBA00023136"/>
    </source>
</evidence>
<comment type="subcellular location">
    <subcellularLocation>
        <location evidence="1">Membrane</location>
        <topology evidence="1">Multi-pass membrane protein</topology>
    </subcellularLocation>
</comment>
<feature type="transmembrane region" description="Helical" evidence="8">
    <location>
        <begin position="415"/>
        <end position="433"/>
    </location>
</feature>
<feature type="transmembrane region" description="Helical" evidence="8">
    <location>
        <begin position="250"/>
        <end position="273"/>
    </location>
</feature>
<feature type="transmembrane region" description="Helical" evidence="8">
    <location>
        <begin position="376"/>
        <end position="395"/>
    </location>
</feature>
<feature type="transmembrane region" description="Helical" evidence="8">
    <location>
        <begin position="598"/>
        <end position="621"/>
    </location>
</feature>
<dbReference type="SUPFAM" id="SSF103473">
    <property type="entry name" value="MFS general substrate transporter"/>
    <property type="match status" value="1"/>
</dbReference>
<dbReference type="InterPro" id="IPR039309">
    <property type="entry name" value="BT1"/>
</dbReference>
<evidence type="ECO:0000256" key="3">
    <source>
        <dbReference type="ARBA" id="ARBA00022448"/>
    </source>
</evidence>
<evidence type="ECO:0008006" key="11">
    <source>
        <dbReference type="Google" id="ProtNLM"/>
    </source>
</evidence>
<dbReference type="EnsemblProtists" id="PYU1_T002323">
    <property type="protein sequence ID" value="PYU1_T002323"/>
    <property type="gene ID" value="PYU1_G002320"/>
</dbReference>
<reference evidence="10" key="2">
    <citation type="submission" date="2010-04" db="EMBL/GenBank/DDBJ databases">
        <authorList>
            <person name="Buell R."/>
            <person name="Hamilton J."/>
            <person name="Hostetler J."/>
        </authorList>
    </citation>
    <scope>NUCLEOTIDE SEQUENCE [LARGE SCALE GENOMIC DNA]</scope>
    <source>
        <strain evidence="10">DAOM:BR144</strain>
    </source>
</reference>
<dbReference type="OMA" id="QPYCGLA"/>
<accession>K3WBI2</accession>
<keyword evidence="6 8" id="KW-0472">Membrane</keyword>
<feature type="transmembrane region" description="Helical" evidence="8">
    <location>
        <begin position="208"/>
        <end position="230"/>
    </location>
</feature>
<dbReference type="PANTHER" id="PTHR31585:SF5">
    <property type="entry name" value="RNA-BINDING S4 DOMAIN-CONTAINING PROTEIN"/>
    <property type="match status" value="1"/>
</dbReference>
<reference evidence="10" key="1">
    <citation type="journal article" date="2010" name="Genome Biol.">
        <title>Genome sequence of the necrotrophic plant pathogen Pythium ultimum reveals original pathogenicity mechanisms and effector repertoire.</title>
        <authorList>
            <person name="Levesque C.A."/>
            <person name="Brouwer H."/>
            <person name="Cano L."/>
            <person name="Hamilton J.P."/>
            <person name="Holt C."/>
            <person name="Huitema E."/>
            <person name="Raffaele S."/>
            <person name="Robideau G.P."/>
            <person name="Thines M."/>
            <person name="Win J."/>
            <person name="Zerillo M.M."/>
            <person name="Beakes G.W."/>
            <person name="Boore J.L."/>
            <person name="Busam D."/>
            <person name="Dumas B."/>
            <person name="Ferriera S."/>
            <person name="Fuerstenberg S.I."/>
            <person name="Gachon C.M."/>
            <person name="Gaulin E."/>
            <person name="Govers F."/>
            <person name="Grenville-Briggs L."/>
            <person name="Horner N."/>
            <person name="Hostetler J."/>
            <person name="Jiang R.H."/>
            <person name="Johnson J."/>
            <person name="Krajaejun T."/>
            <person name="Lin H."/>
            <person name="Meijer H.J."/>
            <person name="Moore B."/>
            <person name="Morris P."/>
            <person name="Phuntmart V."/>
            <person name="Puiu D."/>
            <person name="Shetty J."/>
            <person name="Stajich J.E."/>
            <person name="Tripathy S."/>
            <person name="Wawra S."/>
            <person name="van West P."/>
            <person name="Whitty B.R."/>
            <person name="Coutinho P.M."/>
            <person name="Henrissat B."/>
            <person name="Martin F."/>
            <person name="Thomas P.D."/>
            <person name="Tyler B.M."/>
            <person name="De Vries R.P."/>
            <person name="Kamoun S."/>
            <person name="Yandell M."/>
            <person name="Tisserat N."/>
            <person name="Buell C.R."/>
        </authorList>
    </citation>
    <scope>NUCLEOTIDE SEQUENCE</scope>
    <source>
        <strain evidence="10">DAOM:BR144</strain>
    </source>
</reference>
<evidence type="ECO:0000256" key="8">
    <source>
        <dbReference type="SAM" id="Phobius"/>
    </source>
</evidence>
<evidence type="ECO:0000256" key="2">
    <source>
        <dbReference type="ARBA" id="ARBA00007015"/>
    </source>
</evidence>
<keyword evidence="10" id="KW-1185">Reference proteome</keyword>
<evidence type="ECO:0000256" key="4">
    <source>
        <dbReference type="ARBA" id="ARBA00022692"/>
    </source>
</evidence>
<feature type="transmembrane region" description="Helical" evidence="8">
    <location>
        <begin position="285"/>
        <end position="307"/>
    </location>
</feature>
<dbReference type="eggNOG" id="ENOG502RXEX">
    <property type="taxonomic scope" value="Eukaryota"/>
</dbReference>
<keyword evidence="5 8" id="KW-1133">Transmembrane helix</keyword>
<feature type="transmembrane region" description="Helical" evidence="8">
    <location>
        <begin position="508"/>
        <end position="529"/>
    </location>
</feature>